<dbReference type="InterPro" id="IPR052900">
    <property type="entry name" value="Phospholipid_Metab_Enz"/>
</dbReference>
<feature type="domain" description="Phospholipase D N-terminal" evidence="3">
    <location>
        <begin position="47"/>
        <end position="135"/>
    </location>
</feature>
<evidence type="ECO:0000313" key="5">
    <source>
        <dbReference type="Proteomes" id="UP001375743"/>
    </source>
</evidence>
<dbReference type="Proteomes" id="UP001375743">
    <property type="component" value="Unassembled WGS sequence"/>
</dbReference>
<gene>
    <name evidence="4" type="ORF">U1T56_11700</name>
</gene>
<keyword evidence="5" id="KW-1185">Reference proteome</keyword>
<dbReference type="PROSITE" id="PS51318">
    <property type="entry name" value="TAT"/>
    <property type="match status" value="1"/>
</dbReference>
<evidence type="ECO:0000259" key="2">
    <source>
        <dbReference type="Pfam" id="PF09423"/>
    </source>
</evidence>
<dbReference type="Pfam" id="PF16655">
    <property type="entry name" value="PhoD_N"/>
    <property type="match status" value="1"/>
</dbReference>
<accession>A0ABU8XRM1</accession>
<dbReference type="InterPro" id="IPR029052">
    <property type="entry name" value="Metallo-depent_PP-like"/>
</dbReference>
<feature type="signal peptide" evidence="1">
    <location>
        <begin position="1"/>
        <end position="29"/>
    </location>
</feature>
<keyword evidence="1" id="KW-0732">Signal</keyword>
<feature type="chain" id="PRO_5045569807" evidence="1">
    <location>
        <begin position="30"/>
        <end position="536"/>
    </location>
</feature>
<dbReference type="RefSeq" id="WP_418159665.1">
    <property type="nucleotide sequence ID" value="NZ_JBBLZC010000010.1"/>
</dbReference>
<dbReference type="InterPro" id="IPR018946">
    <property type="entry name" value="PhoD-like_MPP"/>
</dbReference>
<dbReference type="InterPro" id="IPR038607">
    <property type="entry name" value="PhoD-like_sf"/>
</dbReference>
<evidence type="ECO:0000259" key="3">
    <source>
        <dbReference type="Pfam" id="PF16655"/>
    </source>
</evidence>
<dbReference type="InterPro" id="IPR006311">
    <property type="entry name" value="TAT_signal"/>
</dbReference>
<organism evidence="4 5">
    <name type="scientific">Benzoatithermus flavus</name>
    <dbReference type="NCBI Taxonomy" id="3108223"/>
    <lineage>
        <taxon>Bacteria</taxon>
        <taxon>Pseudomonadati</taxon>
        <taxon>Pseudomonadota</taxon>
        <taxon>Alphaproteobacteria</taxon>
        <taxon>Geminicoccales</taxon>
        <taxon>Geminicoccaceae</taxon>
        <taxon>Benzoatithermus</taxon>
    </lineage>
</organism>
<evidence type="ECO:0000313" key="4">
    <source>
        <dbReference type="EMBL" id="MEK0083818.1"/>
    </source>
</evidence>
<reference evidence="4 5" key="1">
    <citation type="submission" date="2024-01" db="EMBL/GenBank/DDBJ databases">
        <title>Multi-omics insights into the function and evolution of sodium benzoate biodegradation pathways in Benzoatithermus flavus gen. nov., sp. nov. from hot spring.</title>
        <authorList>
            <person name="Hu C.-J."/>
            <person name="Li W.-J."/>
        </authorList>
    </citation>
    <scope>NUCLEOTIDE SEQUENCE [LARGE SCALE GENOMIC DNA]</scope>
    <source>
        <strain evidence="4 5">SYSU G07066</strain>
    </source>
</reference>
<dbReference type="SUPFAM" id="SSF56300">
    <property type="entry name" value="Metallo-dependent phosphatases"/>
    <property type="match status" value="1"/>
</dbReference>
<dbReference type="Gene3D" id="2.60.40.380">
    <property type="entry name" value="Purple acid phosphatase-like, N-terminal"/>
    <property type="match status" value="1"/>
</dbReference>
<protein>
    <submittedName>
        <fullName evidence="4">Alkaline phosphatase D family protein</fullName>
    </submittedName>
</protein>
<sequence>MAPTRRSLMRSGLLLGGGALLTRPFRALAQAPAVITSEKMRPQLPYGVQAGDVVGDRAVIWSRADRPARMLIELSTTESFAHSWKITGPAALEDSDFTAKLDVAGLPPGQRVFYRVTFQDLGDLVTTSTPVTGSFLTPPAVRRHIRFVWGGDVAGQGWGINPDFGGMRMFETMRAVEPDFFIHSGDTVYADGPIFPEVRLPDGSVWKNLVTEAKAKPAETLAEFRGNHAYNLLDENVRRFNAEVPSYVQWDDHEVTNNWYWEKVLGEPTAADLKAGRIYRNERRVSILAPRGLRAFMEYYPIRRNPLSPDQIYTSFRYGPSLEIFRLDERSYRAANSFNRQERPGPDTAFLGATQLRWLKQALLASDATWKVIQSDMPIGLLVPDGKDQDGRPQFEAFANGDGPALGRELEVADLLRFIRDNRIRNTVWLTADVHYAAAHRYDPSRAQFKAFEPFWEFVAGPLNAGTFGPNELDDTFGPEVVFVKAPEKGQANLPPSAGMQFFGQVDIDAESEVMTVSLKDLNGATLFTQELIPVA</sequence>
<dbReference type="PANTHER" id="PTHR43606:SF1">
    <property type="entry name" value="PHOD-LIKE PHOSPHATASE METALLOPHOSPHATASE DOMAIN-CONTAINING PROTEIN"/>
    <property type="match status" value="1"/>
</dbReference>
<evidence type="ECO:0000256" key="1">
    <source>
        <dbReference type="SAM" id="SignalP"/>
    </source>
</evidence>
<comment type="caution">
    <text evidence="4">The sequence shown here is derived from an EMBL/GenBank/DDBJ whole genome shotgun (WGS) entry which is preliminary data.</text>
</comment>
<dbReference type="EMBL" id="JBBLZC010000010">
    <property type="protein sequence ID" value="MEK0083818.1"/>
    <property type="molecule type" value="Genomic_DNA"/>
</dbReference>
<proteinExistence type="predicted"/>
<dbReference type="Pfam" id="PF09423">
    <property type="entry name" value="PhoD"/>
    <property type="match status" value="1"/>
</dbReference>
<dbReference type="Gene3D" id="3.60.21.70">
    <property type="entry name" value="PhoD-like phosphatase"/>
    <property type="match status" value="1"/>
</dbReference>
<name>A0ABU8XRM1_9PROT</name>
<dbReference type="PANTHER" id="PTHR43606">
    <property type="entry name" value="PHOSPHATASE, PUTATIVE (AFU_ORTHOLOGUE AFUA_6G08710)-RELATED"/>
    <property type="match status" value="1"/>
</dbReference>
<feature type="domain" description="PhoD-like phosphatase metallophosphatase" evidence="2">
    <location>
        <begin position="148"/>
        <end position="518"/>
    </location>
</feature>
<dbReference type="InterPro" id="IPR032093">
    <property type="entry name" value="PhoD_N"/>
</dbReference>